<feature type="domain" description="Protein ENHANCED DISEASE RESISTANCE 2 C-terminal" evidence="1">
    <location>
        <begin position="137"/>
        <end position="378"/>
    </location>
</feature>
<organism evidence="2 3">
    <name type="scientific">Mikania micrantha</name>
    <name type="common">bitter vine</name>
    <dbReference type="NCBI Taxonomy" id="192012"/>
    <lineage>
        <taxon>Eukaryota</taxon>
        <taxon>Viridiplantae</taxon>
        <taxon>Streptophyta</taxon>
        <taxon>Embryophyta</taxon>
        <taxon>Tracheophyta</taxon>
        <taxon>Spermatophyta</taxon>
        <taxon>Magnoliopsida</taxon>
        <taxon>eudicotyledons</taxon>
        <taxon>Gunneridae</taxon>
        <taxon>Pentapetalae</taxon>
        <taxon>asterids</taxon>
        <taxon>campanulids</taxon>
        <taxon>Asterales</taxon>
        <taxon>Asteraceae</taxon>
        <taxon>Asteroideae</taxon>
        <taxon>Heliantheae alliance</taxon>
        <taxon>Eupatorieae</taxon>
        <taxon>Mikania</taxon>
    </lineage>
</organism>
<dbReference type="AlphaFoldDB" id="A0A5N6Q4R0"/>
<dbReference type="PANTHER" id="PTHR31558:SF16">
    <property type="entry name" value="FAMILY PROTEIN, PUTATIVE (DUF1336)-RELATED"/>
    <property type="match status" value="1"/>
</dbReference>
<gene>
    <name evidence="2" type="ORF">E3N88_02609</name>
</gene>
<reference evidence="2 3" key="1">
    <citation type="submission" date="2019-05" db="EMBL/GenBank/DDBJ databases">
        <title>Mikania micrantha, genome provides insights into the molecular mechanism of rapid growth.</title>
        <authorList>
            <person name="Liu B."/>
        </authorList>
    </citation>
    <scope>NUCLEOTIDE SEQUENCE [LARGE SCALE GENOMIC DNA]</scope>
    <source>
        <strain evidence="2">NLD-2019</strain>
        <tissue evidence="2">Leaf</tissue>
    </source>
</reference>
<proteinExistence type="predicted"/>
<keyword evidence="3" id="KW-1185">Reference proteome</keyword>
<sequence>MRKQKSDAGNSVFVRTATFCRNASSNSAFNLTQMEWHQSEYYSDVICQEEPCLNSVSKNDESDSDDDFLSVHSDGFRNSSSGQMLQNDISSSVIGLSVKTASLGREETSISNEYFCRPRAGFLIPCCTDEKPTSGCWSAIDPSRFTLRDENFFKKKTKSPAPSYCPYNAIGVDLFTSPRKVNHIAQYLELPSVKAHGKLPPLLIINVQLPTYPAAMFKGDSNGEGLNLVLYYKLSETYEKDTSFQFQESIKSLIKDDMEKVKGFRKESVVPFRERLKIVVGFMNLEELASNSTERKLLRAYNEKPVLSRPQHNFYQGPNYFEIDLDVHRFSYLARKGFEAFRERLKNGILNLGLTIQAQKPEELPERVLCCLRLNKIDFVNHGQIPTIVAH</sequence>
<dbReference type="EMBL" id="SZYD01000001">
    <property type="protein sequence ID" value="KAD7479473.1"/>
    <property type="molecule type" value="Genomic_DNA"/>
</dbReference>
<name>A0A5N6Q4R0_9ASTR</name>
<comment type="caution">
    <text evidence="2">The sequence shown here is derived from an EMBL/GenBank/DDBJ whole genome shotgun (WGS) entry which is preliminary data.</text>
</comment>
<accession>A0A5N6Q4R0</accession>
<protein>
    <recommendedName>
        <fullName evidence="1">Protein ENHANCED DISEASE RESISTANCE 2 C-terminal domain-containing protein</fullName>
    </recommendedName>
</protein>
<evidence type="ECO:0000259" key="1">
    <source>
        <dbReference type="Pfam" id="PF07059"/>
    </source>
</evidence>
<evidence type="ECO:0000313" key="3">
    <source>
        <dbReference type="Proteomes" id="UP000326396"/>
    </source>
</evidence>
<dbReference type="PANTHER" id="PTHR31558">
    <property type="entry name" value="CW14 PROTEIN"/>
    <property type="match status" value="1"/>
</dbReference>
<dbReference type="Pfam" id="PF07059">
    <property type="entry name" value="EDR2_C"/>
    <property type="match status" value="1"/>
</dbReference>
<dbReference type="Proteomes" id="UP000326396">
    <property type="component" value="Linkage Group LG1"/>
</dbReference>
<dbReference type="OrthoDB" id="9970435at2759"/>
<dbReference type="InterPro" id="IPR009769">
    <property type="entry name" value="EDR2_C"/>
</dbReference>
<evidence type="ECO:0000313" key="2">
    <source>
        <dbReference type="EMBL" id="KAD7479473.1"/>
    </source>
</evidence>